<reference evidence="10" key="1">
    <citation type="journal article" date="2013" name="Genome Announc.">
        <title>Genome sequence of the basidiomycetous yeast Pseudozyma antarctica T-34, a producer of the glycolipid biosurfactants mannosylerythritol lipids.</title>
        <authorList>
            <person name="Morita T."/>
            <person name="Koike H."/>
            <person name="Koyama Y."/>
            <person name="Hagiwara H."/>
            <person name="Ito E."/>
            <person name="Fukuoka T."/>
            <person name="Imura T."/>
            <person name="Machida M."/>
            <person name="Kitamoto D."/>
        </authorList>
    </citation>
    <scope>NUCLEOTIDE SEQUENCE [LARGE SCALE GENOMIC DNA]</scope>
    <source>
        <strain evidence="10">T-34</strain>
    </source>
</reference>
<dbReference type="InterPro" id="IPR051799">
    <property type="entry name" value="NADH_flavin_oxidoreductase"/>
</dbReference>
<dbReference type="Pfam" id="PF13409">
    <property type="entry name" value="GST_N_2"/>
    <property type="match status" value="1"/>
</dbReference>
<keyword evidence="3" id="KW-0288">FMN</keyword>
<evidence type="ECO:0000259" key="8">
    <source>
        <dbReference type="PROSITE" id="PS50405"/>
    </source>
</evidence>
<dbReference type="CDD" id="cd00570">
    <property type="entry name" value="GST_N_family"/>
    <property type="match status" value="1"/>
</dbReference>
<dbReference type="EMBL" id="DF196788">
    <property type="protein sequence ID" value="GAC76839.1"/>
    <property type="molecule type" value="Genomic_DNA"/>
</dbReference>
<feature type="domain" description="GST N-terminal" evidence="7">
    <location>
        <begin position="69"/>
        <end position="148"/>
    </location>
</feature>
<evidence type="ECO:0000256" key="5">
    <source>
        <dbReference type="SAM" id="MobiDB-lite"/>
    </source>
</evidence>
<dbReference type="InterPro" id="IPR001155">
    <property type="entry name" value="OxRdtase_FMN_N"/>
</dbReference>
<dbReference type="STRING" id="1151754.M9M063"/>
<gene>
    <name evidence="9" type="ORF">PANT_22c00236</name>
</gene>
<dbReference type="InterPro" id="IPR040079">
    <property type="entry name" value="Glutathione_S-Trfase"/>
</dbReference>
<evidence type="ECO:0000259" key="7">
    <source>
        <dbReference type="PROSITE" id="PS50404"/>
    </source>
</evidence>
<dbReference type="SUPFAM" id="SSF47616">
    <property type="entry name" value="GST C-terminal domain-like"/>
    <property type="match status" value="1"/>
</dbReference>
<dbReference type="Proteomes" id="UP000011976">
    <property type="component" value="Unassembled WGS sequence"/>
</dbReference>
<protein>
    <submittedName>
        <fullName evidence="9">NADH:flavin oxidoreductase</fullName>
    </submittedName>
</protein>
<dbReference type="CDD" id="cd00299">
    <property type="entry name" value="GST_C_family"/>
    <property type="match status" value="1"/>
</dbReference>
<feature type="compositionally biased region" description="Low complexity" evidence="5">
    <location>
        <begin position="670"/>
        <end position="690"/>
    </location>
</feature>
<keyword evidence="6" id="KW-0812">Transmembrane</keyword>
<keyword evidence="6" id="KW-0472">Membrane</keyword>
<dbReference type="GO" id="GO:0016491">
    <property type="term" value="F:oxidoreductase activity"/>
    <property type="evidence" value="ECO:0007669"/>
    <property type="project" value="UniProtKB-KW"/>
</dbReference>
<dbReference type="SFLD" id="SFLDS00019">
    <property type="entry name" value="Glutathione_Transferase_(cytos"/>
    <property type="match status" value="1"/>
</dbReference>
<feature type="transmembrane region" description="Helical" evidence="6">
    <location>
        <begin position="854"/>
        <end position="875"/>
    </location>
</feature>
<organism evidence="9 10">
    <name type="scientific">Pseudozyma antarctica (strain T-34)</name>
    <name type="common">Yeast</name>
    <name type="synonym">Candida antarctica</name>
    <dbReference type="NCBI Taxonomy" id="1151754"/>
    <lineage>
        <taxon>Eukaryota</taxon>
        <taxon>Fungi</taxon>
        <taxon>Dikarya</taxon>
        <taxon>Basidiomycota</taxon>
        <taxon>Ustilaginomycotina</taxon>
        <taxon>Ustilaginomycetes</taxon>
        <taxon>Ustilaginales</taxon>
        <taxon>Ustilaginaceae</taxon>
        <taxon>Moesziomyces</taxon>
    </lineage>
</organism>
<dbReference type="InterPro" id="IPR004045">
    <property type="entry name" value="Glutathione_S-Trfase_N"/>
</dbReference>
<dbReference type="PANTHER" id="PTHR43656">
    <property type="entry name" value="BINDING OXIDOREDUCTASE, PUTATIVE (AFU_ORTHOLOGUE AFUA_2G08260)-RELATED"/>
    <property type="match status" value="1"/>
</dbReference>
<dbReference type="Gene3D" id="1.20.1050.10">
    <property type="match status" value="1"/>
</dbReference>
<dbReference type="InterPro" id="IPR013785">
    <property type="entry name" value="Aldolase_TIM"/>
</dbReference>
<keyword evidence="6" id="KW-1133">Transmembrane helix</keyword>
<dbReference type="SUPFAM" id="SSF52833">
    <property type="entry name" value="Thioredoxin-like"/>
    <property type="match status" value="1"/>
</dbReference>
<feature type="domain" description="GST C-terminal" evidence="8">
    <location>
        <begin position="159"/>
        <end position="289"/>
    </location>
</feature>
<dbReference type="PANTHER" id="PTHR43656:SF2">
    <property type="entry name" value="BINDING OXIDOREDUCTASE, PUTATIVE (AFU_ORTHOLOGUE AFUA_2G08260)-RELATED"/>
    <property type="match status" value="1"/>
</dbReference>
<dbReference type="PROSITE" id="PS50404">
    <property type="entry name" value="GST_NTER"/>
    <property type="match status" value="1"/>
</dbReference>
<accession>M9M063</accession>
<dbReference type="InterPro" id="IPR010987">
    <property type="entry name" value="Glutathione-S-Trfase_C-like"/>
</dbReference>
<dbReference type="PROSITE" id="PS50405">
    <property type="entry name" value="GST_CTER"/>
    <property type="match status" value="1"/>
</dbReference>
<dbReference type="OrthoDB" id="1663137at2759"/>
<dbReference type="AlphaFoldDB" id="M9M063"/>
<keyword evidence="4" id="KW-0560">Oxidoreductase</keyword>
<dbReference type="SFLD" id="SFLDG00358">
    <property type="entry name" value="Main_(cytGST)"/>
    <property type="match status" value="1"/>
</dbReference>
<dbReference type="InterPro" id="IPR036282">
    <property type="entry name" value="Glutathione-S-Trfase_C_sf"/>
</dbReference>
<evidence type="ECO:0000256" key="6">
    <source>
        <dbReference type="SAM" id="Phobius"/>
    </source>
</evidence>
<evidence type="ECO:0000313" key="9">
    <source>
        <dbReference type="EMBL" id="GAC76839.1"/>
    </source>
</evidence>
<name>M9M063_PSEA3</name>
<dbReference type="Gene3D" id="3.40.30.10">
    <property type="entry name" value="Glutaredoxin"/>
    <property type="match status" value="1"/>
</dbReference>
<dbReference type="SUPFAM" id="SSF51395">
    <property type="entry name" value="FMN-linked oxidoreductases"/>
    <property type="match status" value="1"/>
</dbReference>
<keyword evidence="2" id="KW-0285">Flavoprotein</keyword>
<evidence type="ECO:0000256" key="4">
    <source>
        <dbReference type="ARBA" id="ARBA00023002"/>
    </source>
</evidence>
<evidence type="ECO:0000313" key="10">
    <source>
        <dbReference type="Proteomes" id="UP000011976"/>
    </source>
</evidence>
<proteinExistence type="inferred from homology"/>
<dbReference type="Pfam" id="PF00724">
    <property type="entry name" value="Oxidored_FMN"/>
    <property type="match status" value="1"/>
</dbReference>
<feature type="region of interest" description="Disordered" evidence="5">
    <location>
        <begin position="663"/>
        <end position="698"/>
    </location>
</feature>
<sequence length="878" mass="95210">MLALLPAMRTRGCLVTRQSPVLLPSLKATITTSAPRNMSKPAPGHKDATYHTECTGQALDTVKAHSSPSELTLFGACFCPFVHRVWIALEYLQAPYQYREVDPYKKPADLLELNPKGLVPALKLSNGKGLAESTVILEYIDEKYGGGKAGKSLLPPLSDAYDRAVYRLAVDKVNRTLIPSFYRYLQAQEVEAQLEGAKEFTTNLADFVRSMPGSSGFWNGQGLSIVDCTVAPWLYRATNVLRHFRGFEPKELLEPELFERWESWTSSVFEHEAFKATTSTDDLYLDSYVRVVLTLASDGGAPWGRDSPSRMAVFRCTGLQLLTQLQSSGRLDFPPPPDTSTMSTDNKTTEAEIIARPLHFKGGKVAPNRLAKAPLEETLARTGGGPPNFAHYELYRAWARGGWGLIITGNVAIDPRHLGTPWDVVVPAEERNIVHFKAAMKRYADACTGRDQPDVVDPAKRPLAVVQLVHAGRQSMRGSGRGITEPALAPSAVPMSTMGGLGPISRFLDHMLWGPVQAMTTEQVQQLRDRFVQAALICAEAGFDGVEIHGSHGYQIAAFLSPRTNTRTDQYGGSPENRARLLLEIVDSVRKQVSDDFIIGVKLNSSDYVQGGLTEDDALLNVKWLAENGGVDFVEISGGNYENPSFVMEGFDSEAEKAKLEKLSKKRGSANGATDAKATGTGAATVQGSGVDPTAKTTARTGKREAFFQNFANQCRSTLPADTRLKIILTGGLRSRHGIAQAILPDDGAADMACLGRPAAVFPDLAKCLTDTSIPDGSAEAGTPEYKVPAVSSLALVPTKIVGAGWGTLWHTFHMAQTVLGKTPDPKKSTYALIKAYTGTGATQTAFKEPNDDWYMLLIMTAIPAVACIAVLLFGNRS</sequence>
<evidence type="ECO:0000256" key="3">
    <source>
        <dbReference type="ARBA" id="ARBA00022643"/>
    </source>
</evidence>
<evidence type="ECO:0000256" key="1">
    <source>
        <dbReference type="ARBA" id="ARBA00005979"/>
    </source>
</evidence>
<dbReference type="InterPro" id="IPR036249">
    <property type="entry name" value="Thioredoxin-like_sf"/>
</dbReference>
<dbReference type="GO" id="GO:0010181">
    <property type="term" value="F:FMN binding"/>
    <property type="evidence" value="ECO:0007669"/>
    <property type="project" value="InterPro"/>
</dbReference>
<comment type="similarity">
    <text evidence="1">Belongs to the NADH:flavin oxidoreductase/NADH oxidase family.</text>
</comment>
<evidence type="ECO:0000256" key="2">
    <source>
        <dbReference type="ARBA" id="ARBA00022630"/>
    </source>
</evidence>
<dbReference type="Gene3D" id="3.20.20.70">
    <property type="entry name" value="Aldolase class I"/>
    <property type="match status" value="1"/>
</dbReference>